<gene>
    <name evidence="2" type="ORF">FSW04_00820</name>
</gene>
<organism evidence="2 3">
    <name type="scientific">Baekduia soli</name>
    <dbReference type="NCBI Taxonomy" id="496014"/>
    <lineage>
        <taxon>Bacteria</taxon>
        <taxon>Bacillati</taxon>
        <taxon>Actinomycetota</taxon>
        <taxon>Thermoleophilia</taxon>
        <taxon>Solirubrobacterales</taxon>
        <taxon>Baekduiaceae</taxon>
        <taxon>Baekduia</taxon>
    </lineage>
</organism>
<dbReference type="Pfam" id="PF05050">
    <property type="entry name" value="Methyltransf_21"/>
    <property type="match status" value="1"/>
</dbReference>
<accession>A0A5B8TZV3</accession>
<keyword evidence="3" id="KW-1185">Reference proteome</keyword>
<proteinExistence type="predicted"/>
<protein>
    <submittedName>
        <fullName evidence="2">FkbM family methyltransferase</fullName>
    </submittedName>
</protein>
<evidence type="ECO:0000313" key="2">
    <source>
        <dbReference type="EMBL" id="QEC46258.1"/>
    </source>
</evidence>
<dbReference type="RefSeq" id="WP_146915266.1">
    <property type="nucleotide sequence ID" value="NZ_CP042430.1"/>
</dbReference>
<sequence>MEGLRPDLARRVALTVAVRDTDAIPKVPGAGEVRDLDGRRVQVMHNGVLIEEGCYHGAMTTEIIRALRGHHEPQEEAVFHALLERLAEEGAPRPVMVELGAFWSYYSMWFNRRLPGAVNVMVEPDPVNIEVGRRNFALNDMTGSFVHGAVGFDHGGEVWLPCESDWRVRRTPTVSLAGLMADERLERIDLVLCDAQGAEVGVLESSLDVLRAGRVRFLVVSTHHHTITGDPLTHQRCLELLRGAGAHVIAEHSVAESCSGDGLIAASVDPRDAGWEVPVSHVRARDSVFGELEHDLARAQRWDGPARRTAAGLVERVRWLTRRERATAPR</sequence>
<evidence type="ECO:0000313" key="3">
    <source>
        <dbReference type="Proteomes" id="UP000321805"/>
    </source>
</evidence>
<dbReference type="KEGG" id="bsol:FSW04_00820"/>
<dbReference type="AlphaFoldDB" id="A0A5B8TZV3"/>
<dbReference type="InterPro" id="IPR006342">
    <property type="entry name" value="FkbM_mtfrase"/>
</dbReference>
<dbReference type="Gene3D" id="3.40.50.150">
    <property type="entry name" value="Vaccinia Virus protein VP39"/>
    <property type="match status" value="1"/>
</dbReference>
<dbReference type="Proteomes" id="UP000321805">
    <property type="component" value="Chromosome"/>
</dbReference>
<reference evidence="2 3" key="1">
    <citation type="journal article" date="2018" name="J. Microbiol.">
        <title>Baekduia soli gen. nov., sp. nov., a novel bacterium isolated from the soil of Baekdu Mountain and proposal of a novel family name, Baekduiaceae fam. nov.</title>
        <authorList>
            <person name="An D.S."/>
            <person name="Siddiqi M.Z."/>
            <person name="Kim K.H."/>
            <person name="Yu H.S."/>
            <person name="Im W.T."/>
        </authorList>
    </citation>
    <scope>NUCLEOTIDE SEQUENCE [LARGE SCALE GENOMIC DNA]</scope>
    <source>
        <strain evidence="2 3">BR7-21</strain>
    </source>
</reference>
<feature type="domain" description="Methyltransferase FkbM" evidence="1">
    <location>
        <begin position="90"/>
        <end position="245"/>
    </location>
</feature>
<name>A0A5B8TZV3_9ACTN</name>
<keyword evidence="2" id="KW-0489">Methyltransferase</keyword>
<dbReference type="GO" id="GO:0032259">
    <property type="term" value="P:methylation"/>
    <property type="evidence" value="ECO:0007669"/>
    <property type="project" value="UniProtKB-KW"/>
</dbReference>
<dbReference type="InterPro" id="IPR029063">
    <property type="entry name" value="SAM-dependent_MTases_sf"/>
</dbReference>
<dbReference type="OrthoDB" id="9778870at2"/>
<evidence type="ECO:0000259" key="1">
    <source>
        <dbReference type="Pfam" id="PF05050"/>
    </source>
</evidence>
<keyword evidence="2" id="KW-0808">Transferase</keyword>
<dbReference type="EMBL" id="CP042430">
    <property type="protein sequence ID" value="QEC46258.1"/>
    <property type="molecule type" value="Genomic_DNA"/>
</dbReference>
<dbReference type="SUPFAM" id="SSF53335">
    <property type="entry name" value="S-adenosyl-L-methionine-dependent methyltransferases"/>
    <property type="match status" value="1"/>
</dbReference>
<dbReference type="GO" id="GO:0008168">
    <property type="term" value="F:methyltransferase activity"/>
    <property type="evidence" value="ECO:0007669"/>
    <property type="project" value="UniProtKB-KW"/>
</dbReference>